<protein>
    <submittedName>
        <fullName evidence="2">Uncharacterized protein</fullName>
    </submittedName>
</protein>
<feature type="region of interest" description="Disordered" evidence="1">
    <location>
        <begin position="268"/>
        <end position="302"/>
    </location>
</feature>
<dbReference type="KEGG" id="tad:TRIADDRAFT_64096"/>
<dbReference type="AlphaFoldDB" id="B3S1B8"/>
<evidence type="ECO:0000313" key="3">
    <source>
        <dbReference type="Proteomes" id="UP000009022"/>
    </source>
</evidence>
<sequence>MFKAKKAKAKKKAKAIKTPTADIDDFIPTEQQEMLYQQQSNIGYDENIEDYQQSQMSFDDPNFNYAQDEDDYLQEQEQQNFVESNIMQMENIRKLSIDDGSDFGDDATEWSDDDSTEFNLIETLKVLEDLNGKNALQLTQIQNKRDDIAFEISHKRNMILDGYEKLTDIALASILEHSNSALHVHKLSAIGCVHLTDACALLIAKYCRNLKIINLDGCKNLTSKALDVLISQCEKLNDVSMKNCNLKRLPHQLVQKLRAWEVKAKRQIQKKSRYPSKKSHVRSLSPLTEQTDDSDQPKLNLNGNPMAECHEDVFKADDALSIIRYLTRVEKSLTYHYRINVFGSEDSHKNFVISKLLNLKNVPNANEFTVHDWQLKDNKQRKIVTTVVNFGLEQHNHIFVTEGAINVIVINVDKPSFLKWIQLVETKYPSSCFIIVLTYARSSRTAEERMNIIKDKLQDQKDLFIQRLEALVNNSMSE</sequence>
<organism evidence="2 3">
    <name type="scientific">Trichoplax adhaerens</name>
    <name type="common">Trichoplax reptans</name>
    <dbReference type="NCBI Taxonomy" id="10228"/>
    <lineage>
        <taxon>Eukaryota</taxon>
        <taxon>Metazoa</taxon>
        <taxon>Placozoa</taxon>
        <taxon>Uniplacotomia</taxon>
        <taxon>Trichoplacea</taxon>
        <taxon>Trichoplacidae</taxon>
        <taxon>Trichoplax</taxon>
    </lineage>
</organism>
<dbReference type="GO" id="GO:0005737">
    <property type="term" value="C:cytoplasm"/>
    <property type="evidence" value="ECO:0000318"/>
    <property type="project" value="GO_Central"/>
</dbReference>
<dbReference type="EMBL" id="DS985247">
    <property type="protein sequence ID" value="EDV23215.1"/>
    <property type="molecule type" value="Genomic_DNA"/>
</dbReference>
<dbReference type="InParanoid" id="B3S1B8"/>
<dbReference type="GeneID" id="6755657"/>
<dbReference type="PhylomeDB" id="B3S1B8"/>
<name>B3S1B8_TRIAD</name>
<dbReference type="SUPFAM" id="SSF52047">
    <property type="entry name" value="RNI-like"/>
    <property type="match status" value="1"/>
</dbReference>
<accession>B3S1B8</accession>
<dbReference type="HOGENOM" id="CLU_571527_0_0_1"/>
<dbReference type="Gene3D" id="3.80.10.10">
    <property type="entry name" value="Ribonuclease Inhibitor"/>
    <property type="match status" value="1"/>
</dbReference>
<proteinExistence type="predicted"/>
<dbReference type="OrthoDB" id="10257471at2759"/>
<evidence type="ECO:0000256" key="1">
    <source>
        <dbReference type="SAM" id="MobiDB-lite"/>
    </source>
</evidence>
<gene>
    <name evidence="2" type="ORF">TRIADDRAFT_64096</name>
</gene>
<dbReference type="Proteomes" id="UP000009022">
    <property type="component" value="Unassembled WGS sequence"/>
</dbReference>
<keyword evidence="3" id="KW-1185">Reference proteome</keyword>
<evidence type="ECO:0000313" key="2">
    <source>
        <dbReference type="EMBL" id="EDV23215.1"/>
    </source>
</evidence>
<feature type="compositionally biased region" description="Basic residues" evidence="1">
    <location>
        <begin position="268"/>
        <end position="281"/>
    </location>
</feature>
<reference evidence="2 3" key="1">
    <citation type="journal article" date="2008" name="Nature">
        <title>The Trichoplax genome and the nature of placozoans.</title>
        <authorList>
            <person name="Srivastava M."/>
            <person name="Begovic E."/>
            <person name="Chapman J."/>
            <person name="Putnam N.H."/>
            <person name="Hellsten U."/>
            <person name="Kawashima T."/>
            <person name="Kuo A."/>
            <person name="Mitros T."/>
            <person name="Salamov A."/>
            <person name="Carpenter M.L."/>
            <person name="Signorovitch A.Y."/>
            <person name="Moreno M.A."/>
            <person name="Kamm K."/>
            <person name="Grimwood J."/>
            <person name="Schmutz J."/>
            <person name="Shapiro H."/>
            <person name="Grigoriev I.V."/>
            <person name="Buss L.W."/>
            <person name="Schierwater B."/>
            <person name="Dellaporta S.L."/>
            <person name="Rokhsar D.S."/>
        </authorList>
    </citation>
    <scope>NUCLEOTIDE SEQUENCE [LARGE SCALE GENOMIC DNA]</scope>
    <source>
        <strain evidence="2 3">Grell-BS-1999</strain>
    </source>
</reference>
<dbReference type="CTD" id="6755657"/>
<dbReference type="RefSeq" id="XP_002114125.1">
    <property type="nucleotide sequence ID" value="XM_002114089.1"/>
</dbReference>
<dbReference type="STRING" id="10228.B3S1B8"/>
<dbReference type="InterPro" id="IPR032675">
    <property type="entry name" value="LRR_dom_sf"/>
</dbReference>